<evidence type="ECO:0000259" key="7">
    <source>
        <dbReference type="PROSITE" id="PS51722"/>
    </source>
</evidence>
<feature type="compositionally biased region" description="Basic and acidic residues" evidence="6">
    <location>
        <begin position="64"/>
        <end position="73"/>
    </location>
</feature>
<proteinExistence type="inferred from homology"/>
<dbReference type="InterPro" id="IPR004160">
    <property type="entry name" value="Transl_elong_EFTu/EF1A_C"/>
</dbReference>
<dbReference type="SUPFAM" id="SSF52540">
    <property type="entry name" value="P-loop containing nucleoside triphosphate hydrolases"/>
    <property type="match status" value="1"/>
</dbReference>
<evidence type="ECO:0000256" key="1">
    <source>
        <dbReference type="ARBA" id="ARBA00007249"/>
    </source>
</evidence>
<feature type="compositionally biased region" description="Polar residues" evidence="6">
    <location>
        <begin position="54"/>
        <end position="63"/>
    </location>
</feature>
<dbReference type="EMBL" id="HG002044">
    <property type="protein sequence ID" value="CDF39486.1"/>
    <property type="molecule type" value="Genomic_DNA"/>
</dbReference>
<keyword evidence="9" id="KW-1185">Reference proteome</keyword>
<evidence type="ECO:0000256" key="2">
    <source>
        <dbReference type="ARBA" id="ARBA00022741"/>
    </source>
</evidence>
<dbReference type="Proteomes" id="UP000012073">
    <property type="component" value="Unassembled WGS sequence"/>
</dbReference>
<dbReference type="AlphaFoldDB" id="R7QPV1"/>
<dbReference type="CDD" id="cd03694">
    <property type="entry name" value="GTPBP_II"/>
    <property type="match status" value="1"/>
</dbReference>
<keyword evidence="2" id="KW-0547">Nucleotide-binding</keyword>
<feature type="compositionally biased region" description="Low complexity" evidence="6">
    <location>
        <begin position="10"/>
        <end position="20"/>
    </location>
</feature>
<dbReference type="OMA" id="FRFIQRP"/>
<protein>
    <submittedName>
        <fullName evidence="8">GTP-binding protein</fullName>
    </submittedName>
</protein>
<dbReference type="Gene3D" id="2.40.30.10">
    <property type="entry name" value="Translation factors"/>
    <property type="match status" value="2"/>
</dbReference>
<feature type="region of interest" description="Disordered" evidence="6">
    <location>
        <begin position="1"/>
        <end position="82"/>
    </location>
</feature>
<dbReference type="STRING" id="2769.R7QPV1"/>
<reference evidence="9" key="1">
    <citation type="journal article" date="2013" name="Proc. Natl. Acad. Sci. U.S.A.">
        <title>Genome structure and metabolic features in the red seaweed Chondrus crispus shed light on evolution of the Archaeplastida.</title>
        <authorList>
            <person name="Collen J."/>
            <person name="Porcel B."/>
            <person name="Carre W."/>
            <person name="Ball S.G."/>
            <person name="Chaparro C."/>
            <person name="Tonon T."/>
            <person name="Barbeyron T."/>
            <person name="Michel G."/>
            <person name="Noel B."/>
            <person name="Valentin K."/>
            <person name="Elias M."/>
            <person name="Artiguenave F."/>
            <person name="Arun A."/>
            <person name="Aury J.M."/>
            <person name="Barbosa-Neto J.F."/>
            <person name="Bothwell J.H."/>
            <person name="Bouget F.Y."/>
            <person name="Brillet L."/>
            <person name="Cabello-Hurtado F."/>
            <person name="Capella-Gutierrez S."/>
            <person name="Charrier B."/>
            <person name="Cladiere L."/>
            <person name="Cock J.M."/>
            <person name="Coelho S.M."/>
            <person name="Colleoni C."/>
            <person name="Czjzek M."/>
            <person name="Da Silva C."/>
            <person name="Delage L."/>
            <person name="Denoeud F."/>
            <person name="Deschamps P."/>
            <person name="Dittami S.M."/>
            <person name="Gabaldon T."/>
            <person name="Gachon C.M."/>
            <person name="Groisillier A."/>
            <person name="Herve C."/>
            <person name="Jabbari K."/>
            <person name="Katinka M."/>
            <person name="Kloareg B."/>
            <person name="Kowalczyk N."/>
            <person name="Labadie K."/>
            <person name="Leblanc C."/>
            <person name="Lopez P.J."/>
            <person name="McLachlan D.H."/>
            <person name="Meslet-Cladiere L."/>
            <person name="Moustafa A."/>
            <person name="Nehr Z."/>
            <person name="Nyvall Collen P."/>
            <person name="Panaud O."/>
            <person name="Partensky F."/>
            <person name="Poulain J."/>
            <person name="Rensing S.A."/>
            <person name="Rousvoal S."/>
            <person name="Samson G."/>
            <person name="Symeonidi A."/>
            <person name="Weissenbach J."/>
            <person name="Zambounis A."/>
            <person name="Wincker P."/>
            <person name="Boyen C."/>
        </authorList>
    </citation>
    <scope>NUCLEOTIDE SEQUENCE [LARGE SCALE GENOMIC DNA]</scope>
    <source>
        <strain evidence="9">cv. Stackhouse</strain>
    </source>
</reference>
<keyword evidence="4" id="KW-0648">Protein biosynthesis</keyword>
<evidence type="ECO:0000256" key="6">
    <source>
        <dbReference type="SAM" id="MobiDB-lite"/>
    </source>
</evidence>
<evidence type="ECO:0000256" key="5">
    <source>
        <dbReference type="ARBA" id="ARBA00023134"/>
    </source>
</evidence>
<dbReference type="KEGG" id="ccp:CHC_T00008939001"/>
<dbReference type="RefSeq" id="XP_005719397.1">
    <property type="nucleotide sequence ID" value="XM_005719340.1"/>
</dbReference>
<sequence>MSSRRRRKASAAGPASPASSTQTAIRIHPSLAPAASVPVRKDPPGDETPPLLSESDSVASRSSLGEDRPRHEDTDDLLPEDDEGSVEYKWRLVNPTRDRFAQLVTQLNFRLSEGNGEAIYELGVEDNGRKKGLPADVLAASLETLKRMAHDLGAETQVLREADGKEGRVAQVLVRKVPKALEDYLDIRVAVAGNVDSGKSTLVGVLTGSGALDNGRGLARSQIFTHKHELETGRTSAISQAIIGFAATGEIVNYTNVRNLTWSDVVEKASKVLTFFDLAGHERYLKTTVFGLTAHAPDFCMLVVGANMGVLRMTKEHLAITLALKVPVYIVITKIDLAPEHVYEQTVNHLQRLLKSPGAGKKLPVMVKSIDEVTLSAQNIVNDRIVPIFSLSNVTGEGLDLLRAFLNLVPSRRNWREHMDKPAEFAIDETFVVPGVGTVVAGTTTAGAVALGQILNLGPDGRGKFVKAQVKSVHYKRTPVKRVVAGQAGSLALKKVKRSAVRKGMVLLDASIRPGAVREFTAEVLVLYHGTTIREGYEPVLHCETIRQAARVLSIDTPIIRTGDRATIKFRFMYYPEYVKAGARFIFREGRTKGLGRIISVERPTMH</sequence>
<dbReference type="SUPFAM" id="SSF50465">
    <property type="entry name" value="EF-Tu/eEF-1alpha/eIF2-gamma C-terminal domain"/>
    <property type="match status" value="1"/>
</dbReference>
<dbReference type="GO" id="GO:0003924">
    <property type="term" value="F:GTPase activity"/>
    <property type="evidence" value="ECO:0007669"/>
    <property type="project" value="InterPro"/>
</dbReference>
<dbReference type="InterPro" id="IPR009001">
    <property type="entry name" value="Transl_elong_EF1A/Init_IF2_C"/>
</dbReference>
<accession>R7QPV1</accession>
<comment type="similarity">
    <text evidence="1">Belongs to the TRAFAC class translation factor GTPase superfamily. Classic translation factor GTPase family. EF-Tu/EF-1A subfamily.</text>
</comment>
<dbReference type="PhylomeDB" id="R7QPV1"/>
<dbReference type="PROSITE" id="PS51722">
    <property type="entry name" value="G_TR_2"/>
    <property type="match status" value="1"/>
</dbReference>
<dbReference type="InterPro" id="IPR027417">
    <property type="entry name" value="P-loop_NTPase"/>
</dbReference>
<dbReference type="GO" id="GO:0003746">
    <property type="term" value="F:translation elongation factor activity"/>
    <property type="evidence" value="ECO:0007669"/>
    <property type="project" value="UniProtKB-KW"/>
</dbReference>
<evidence type="ECO:0000313" key="9">
    <source>
        <dbReference type="Proteomes" id="UP000012073"/>
    </source>
</evidence>
<organism evidence="8 9">
    <name type="scientific">Chondrus crispus</name>
    <name type="common">Carrageen Irish moss</name>
    <name type="synonym">Polymorpha crispa</name>
    <dbReference type="NCBI Taxonomy" id="2769"/>
    <lineage>
        <taxon>Eukaryota</taxon>
        <taxon>Rhodophyta</taxon>
        <taxon>Florideophyceae</taxon>
        <taxon>Rhodymeniophycidae</taxon>
        <taxon>Gigartinales</taxon>
        <taxon>Gigartinaceae</taxon>
        <taxon>Chondrus</taxon>
    </lineage>
</organism>
<dbReference type="CDD" id="cd03708">
    <property type="entry name" value="GTPBP_III"/>
    <property type="match status" value="1"/>
</dbReference>
<keyword evidence="5" id="KW-0342">GTP-binding</keyword>
<dbReference type="GO" id="GO:0005525">
    <property type="term" value="F:GTP binding"/>
    <property type="evidence" value="ECO:0007669"/>
    <property type="project" value="UniProtKB-KW"/>
</dbReference>
<dbReference type="PANTHER" id="PTHR43721">
    <property type="entry name" value="ELONGATION FACTOR TU-RELATED"/>
    <property type="match status" value="1"/>
</dbReference>
<evidence type="ECO:0000256" key="3">
    <source>
        <dbReference type="ARBA" id="ARBA00022768"/>
    </source>
</evidence>
<dbReference type="InterPro" id="IPR050055">
    <property type="entry name" value="EF-Tu_GTPase"/>
</dbReference>
<dbReference type="OrthoDB" id="248233at2759"/>
<evidence type="ECO:0000256" key="4">
    <source>
        <dbReference type="ARBA" id="ARBA00022917"/>
    </source>
</evidence>
<dbReference type="InterPro" id="IPR009000">
    <property type="entry name" value="Transl_B-barrel_sf"/>
</dbReference>
<evidence type="ECO:0000313" key="8">
    <source>
        <dbReference type="EMBL" id="CDF39486.1"/>
    </source>
</evidence>
<name>R7QPV1_CHOCR</name>
<dbReference type="CDD" id="cd04165">
    <property type="entry name" value="GTPBP1_like"/>
    <property type="match status" value="1"/>
</dbReference>
<dbReference type="FunFam" id="2.40.30.10:FF:000084">
    <property type="entry name" value="GTP-binding elongation factor Tu family"/>
    <property type="match status" value="1"/>
</dbReference>
<feature type="domain" description="Tr-type G" evidence="7">
    <location>
        <begin position="184"/>
        <end position="413"/>
    </location>
</feature>
<dbReference type="PANTHER" id="PTHR43721:SF9">
    <property type="entry name" value="GTP-BINDING PROTEIN 1"/>
    <property type="match status" value="1"/>
</dbReference>
<dbReference type="Pfam" id="PF03143">
    <property type="entry name" value="GTP_EFTU_D3"/>
    <property type="match status" value="1"/>
</dbReference>
<dbReference type="SUPFAM" id="SSF50447">
    <property type="entry name" value="Translation proteins"/>
    <property type="match status" value="1"/>
</dbReference>
<dbReference type="FunFam" id="2.40.30.10:FF:000014">
    <property type="entry name" value="Probable GTP-binding protein 1"/>
    <property type="match status" value="1"/>
</dbReference>
<keyword evidence="3" id="KW-0251">Elongation factor</keyword>
<dbReference type="InterPro" id="IPR000795">
    <property type="entry name" value="T_Tr_GTP-bd_dom"/>
</dbReference>
<dbReference type="Gramene" id="CDF39486">
    <property type="protein sequence ID" value="CDF39486"/>
    <property type="gene ID" value="CHC_T00008939001"/>
</dbReference>
<dbReference type="InterPro" id="IPR035531">
    <property type="entry name" value="GTPBP1-like"/>
</dbReference>
<dbReference type="FunFam" id="3.40.50.300:FF:000091">
    <property type="entry name" value="Probable GTP-binding protein 1"/>
    <property type="match status" value="1"/>
</dbReference>
<dbReference type="Gene3D" id="3.40.50.300">
    <property type="entry name" value="P-loop containing nucleotide triphosphate hydrolases"/>
    <property type="match status" value="1"/>
</dbReference>
<gene>
    <name evidence="8" type="ORF">CHC_T00008939001</name>
</gene>
<dbReference type="GeneID" id="17327123"/>
<dbReference type="Pfam" id="PF00009">
    <property type="entry name" value="GTP_EFTU"/>
    <property type="match status" value="1"/>
</dbReference>